<feature type="binding site" evidence="20">
    <location>
        <position position="728"/>
    </location>
    <ligand>
        <name>Mn(2+)</name>
        <dbReference type="ChEBI" id="CHEBI:29035"/>
    </ligand>
</feature>
<dbReference type="SUPFAM" id="SSF56327">
    <property type="entry name" value="LDH C-terminal domain-like"/>
    <property type="match status" value="1"/>
</dbReference>
<feature type="transmembrane region" description="Helical" evidence="24">
    <location>
        <begin position="534"/>
        <end position="552"/>
    </location>
</feature>
<dbReference type="SUPFAM" id="SSF51735">
    <property type="entry name" value="NAD(P)-binding Rossmann-fold domains"/>
    <property type="match status" value="1"/>
</dbReference>
<dbReference type="InterPro" id="IPR036878">
    <property type="entry name" value="Glu_permease_IIB"/>
</dbReference>
<dbReference type="InterPro" id="IPR003352">
    <property type="entry name" value="PTS_EIIC"/>
</dbReference>
<dbReference type="Gene3D" id="3.30.1360.60">
    <property type="entry name" value="Glucose permease domain IIB"/>
    <property type="match status" value="1"/>
</dbReference>
<evidence type="ECO:0000256" key="16">
    <source>
        <dbReference type="ARBA" id="ARBA00023211"/>
    </source>
</evidence>
<dbReference type="InterPro" id="IPR018113">
    <property type="entry name" value="PTrfase_EIIB_Cys"/>
</dbReference>
<feature type="active site" description="Proton acceptor" evidence="18">
    <location>
        <position position="792"/>
    </location>
</feature>
<keyword evidence="17 23" id="KW-0326">Glycosidase</keyword>
<feature type="transmembrane region" description="Helical" evidence="24">
    <location>
        <begin position="233"/>
        <end position="253"/>
    </location>
</feature>
<feature type="binding site" evidence="19">
    <location>
        <position position="675"/>
    </location>
    <ligand>
        <name>substrate</name>
    </ligand>
</feature>
<keyword evidence="20" id="KW-0408">Iron</keyword>
<dbReference type="Gene3D" id="3.40.50.720">
    <property type="entry name" value="NAD(P)-binding Rossmann-like Domain"/>
    <property type="match status" value="1"/>
</dbReference>
<feature type="transmembrane region" description="Helical" evidence="24">
    <location>
        <begin position="305"/>
        <end position="321"/>
    </location>
</feature>
<dbReference type="SUPFAM" id="SSF55604">
    <property type="entry name" value="Glucose permease domain IIB"/>
    <property type="match status" value="1"/>
</dbReference>
<feature type="domain" description="PTS EIIC type-1" evidence="26">
    <location>
        <begin position="1"/>
        <end position="417"/>
    </location>
</feature>
<feature type="active site" description="Phosphocysteine intermediate; for EIIB activity" evidence="22">
    <location>
        <position position="467"/>
    </location>
</feature>
<feature type="transmembrane region" description="Helical" evidence="24">
    <location>
        <begin position="202"/>
        <end position="221"/>
    </location>
</feature>
<feature type="transmembrane region" description="Helical" evidence="24">
    <location>
        <begin position="173"/>
        <end position="196"/>
    </location>
</feature>
<feature type="transmembrane region" description="Helical" evidence="24">
    <location>
        <begin position="350"/>
        <end position="370"/>
    </location>
</feature>
<keyword evidence="12 23" id="KW-0378">Hydrolase</keyword>
<feature type="transmembrane region" description="Helical" evidence="24">
    <location>
        <begin position="12"/>
        <end position="32"/>
    </location>
</feature>
<evidence type="ECO:0000256" key="21">
    <source>
        <dbReference type="PIRSR" id="PIRSR601088-4"/>
    </source>
</evidence>
<keyword evidence="16 20" id="KW-0464">Manganese</keyword>
<evidence type="ECO:0000256" key="5">
    <source>
        <dbReference type="ARBA" id="ARBA00022475"/>
    </source>
</evidence>
<evidence type="ECO:0000256" key="2">
    <source>
        <dbReference type="ARBA" id="ARBA00010141"/>
    </source>
</evidence>
<name>A0A381KJ58_CLODI</name>
<keyword evidence="15 24" id="KW-0472">Membrane</keyword>
<keyword evidence="20" id="KW-0170">Cobalt</keyword>
<evidence type="ECO:0000313" key="27">
    <source>
        <dbReference type="EMBL" id="SUY82698.1"/>
    </source>
</evidence>
<evidence type="ECO:0000259" key="25">
    <source>
        <dbReference type="PROSITE" id="PS51098"/>
    </source>
</evidence>
<proteinExistence type="inferred from homology"/>
<dbReference type="GO" id="GO:0016616">
    <property type="term" value="F:oxidoreductase activity, acting on the CH-OH group of donors, NAD or NADP as acceptor"/>
    <property type="evidence" value="ECO:0007669"/>
    <property type="project" value="InterPro"/>
</dbReference>
<dbReference type="NCBIfam" id="TIGR00826">
    <property type="entry name" value="EIIB_glc"/>
    <property type="match status" value="1"/>
</dbReference>
<accession>A0A381KJ58</accession>
<dbReference type="PANTHER" id="PTHR32092">
    <property type="entry name" value="6-PHOSPHO-BETA-GLUCOSIDASE-RELATED"/>
    <property type="match status" value="1"/>
</dbReference>
<keyword evidence="7" id="KW-0808">Transferase</keyword>
<feature type="transmembrane region" description="Helical" evidence="24">
    <location>
        <begin position="52"/>
        <end position="79"/>
    </location>
</feature>
<dbReference type="InterPro" id="IPR013013">
    <property type="entry name" value="PTS_EIIC_1"/>
</dbReference>
<evidence type="ECO:0000256" key="23">
    <source>
        <dbReference type="RuleBase" id="RU361152"/>
    </source>
</evidence>
<feature type="binding site" evidence="19">
    <location>
        <position position="812"/>
    </location>
    <ligand>
        <name>substrate</name>
    </ligand>
</feature>
<keyword evidence="4" id="KW-0813">Transport</keyword>
<keyword evidence="14 23" id="KW-0520">NAD</keyword>
<dbReference type="AlphaFoldDB" id="A0A381KJ58"/>
<reference evidence="27" key="1">
    <citation type="submission" date="2018-06" db="EMBL/GenBank/DDBJ databases">
        <authorList>
            <consortium name="Pathogen Informatics"/>
            <person name="Doyle S."/>
        </authorList>
    </citation>
    <scope>NUCLEOTIDE SEQUENCE</scope>
    <source>
        <strain evidence="27">NCTC13307</strain>
    </source>
</reference>
<dbReference type="PROSITE" id="PS01035">
    <property type="entry name" value="PTS_EIIB_TYPE_1_CYS"/>
    <property type="match status" value="1"/>
</dbReference>
<dbReference type="CDD" id="cd05298">
    <property type="entry name" value="GH4_GlvA_pagL_like"/>
    <property type="match status" value="1"/>
</dbReference>
<comment type="similarity">
    <text evidence="2 23">Belongs to the glycosyl hydrolase 4 family.</text>
</comment>
<evidence type="ECO:0000256" key="19">
    <source>
        <dbReference type="PIRSR" id="PIRSR601088-2"/>
    </source>
</evidence>
<dbReference type="PROSITE" id="PS01324">
    <property type="entry name" value="GLYCOSYL_HYDROL_F4"/>
    <property type="match status" value="1"/>
</dbReference>
<feature type="transmembrane region" description="Helical" evidence="24">
    <location>
        <begin position="129"/>
        <end position="152"/>
    </location>
</feature>
<evidence type="ECO:0000256" key="1">
    <source>
        <dbReference type="ARBA" id="ARBA00004651"/>
    </source>
</evidence>
<feature type="site" description="Increases basicity of active site Tyr" evidence="21">
    <location>
        <position position="637"/>
    </location>
</feature>
<evidence type="ECO:0000256" key="8">
    <source>
        <dbReference type="ARBA" id="ARBA00022683"/>
    </source>
</evidence>
<evidence type="ECO:0000256" key="13">
    <source>
        <dbReference type="ARBA" id="ARBA00022989"/>
    </source>
</evidence>
<dbReference type="GO" id="GO:0046872">
    <property type="term" value="F:metal ion binding"/>
    <property type="evidence" value="ECO:0007669"/>
    <property type="project" value="UniProtKB-KW"/>
</dbReference>
<sequence length="969" mass="109041">MMKKIQRFGGAMFTPTLLFAFAGIMVGFSIVFQNQSIMGSLATPENIWYQFWGVISSGAWMVFNQLPLLFAISLPIALAKKQQARACMEALATYLTFNYFVGSMLSFWGKSFGVDFAAEISAGSGLVSIAGIKTLDTGMVGALLISGIVIYIHNRFYDKELPDFIGLFRGSSLVVAICFFVMIPVALLTCFIWPHIQNVIRYLQTFFINSGNIGVWCYAFLQKILIPTGLHHFVYAPICYDSVVVPGGTSVYWATHIQDFQTSAKTLKEMYPIGFSLSGLSKVFGSLGVFGAFYVTAKPEKKKKVLGLMIPATLTAVLTGITEPLEFTFLFVAPLLFLVHAFLDACLQTISFALGVVGDFGGGIINWVVLNWLPLGMYHWKVYIVQVVVGIIFSFIWFFVFTFLIKKFDMKTPGREEDSEETKLYTKNEYLETKDEKGNKLSKASQQASEYIKLVGGAENVVDVTNCATRLRLTLKDDSIISKEEDFKAVGAHGLVHNGKAVQIIIGLSVPSVREEFEIYYKGEGKMERKRQRILIAGGGSTYTAGIVTMLIESVAKFPIESIKLYDNNDERQRKVAEACAIIVREKNPEIKFSYTTNPEEAFTDIDFVMAQIRVGLYALREQDEKIPLKYGVVGQETCGAGGIAYGLRTIGPIIEMIDYMEKYSPNAWMLNYSNPAAIVAEACRVLRPNSRIINICDMPVCLEEIFARVLGLNSRKDFDVRYYGLNHFGWWTSIKDKEGNDLMPKLQEYCAKKGYEEFTPQGQHKESSWLETMRAAKDLLEIEPTTLPNTYLKYYLMADETVEHANPNYTRANEIMDRREKDTFEECERIIKNGTARDTWFDASEHSQFIVELACALAFNTQERFLLIVPNNGAIENFADDAMVEIPCLVGKDMVEPMSIGKIPTFQKGLMEQQVASEKLAVEAWIEKSYQKLWQSFTMSKTVPSAKVAKEILDEMIVANKDFWPTFK</sequence>
<gene>
    <name evidence="27" type="primary">glvC</name>
    <name evidence="27" type="ORF">NCTC13307_03804</name>
</gene>
<feature type="domain" description="PTS EIIB type-1" evidence="25">
    <location>
        <begin position="445"/>
        <end position="527"/>
    </location>
</feature>
<evidence type="ECO:0000256" key="22">
    <source>
        <dbReference type="PROSITE-ProRule" id="PRU00421"/>
    </source>
</evidence>
<evidence type="ECO:0000256" key="3">
    <source>
        <dbReference type="ARBA" id="ARBA00011881"/>
    </source>
</evidence>
<keyword evidence="10 20" id="KW-0479">Metal-binding</keyword>
<keyword evidence="13 24" id="KW-1133">Transmembrane helix</keyword>
<organism evidence="27">
    <name type="scientific">Clostridioides difficile</name>
    <name type="common">Peptoclostridium difficile</name>
    <dbReference type="NCBI Taxonomy" id="1496"/>
    <lineage>
        <taxon>Bacteria</taxon>
        <taxon>Bacillati</taxon>
        <taxon>Bacillota</taxon>
        <taxon>Clostridia</taxon>
        <taxon>Peptostreptococcales</taxon>
        <taxon>Peptostreptococcaceae</taxon>
        <taxon>Clostridioides</taxon>
    </lineage>
</organism>
<feature type="transmembrane region" description="Helical" evidence="24">
    <location>
        <begin position="382"/>
        <end position="405"/>
    </location>
</feature>
<evidence type="ECO:0000256" key="12">
    <source>
        <dbReference type="ARBA" id="ARBA00022801"/>
    </source>
</evidence>
<evidence type="ECO:0000256" key="24">
    <source>
        <dbReference type="SAM" id="Phobius"/>
    </source>
</evidence>
<keyword evidence="6" id="KW-0762">Sugar transport</keyword>
<dbReference type="Pfam" id="PF02056">
    <property type="entry name" value="Glyco_hydro_4"/>
    <property type="match status" value="1"/>
</dbReference>
<dbReference type="EC" id="3.2.1.122" evidence="27"/>
<dbReference type="GO" id="GO:0005886">
    <property type="term" value="C:plasma membrane"/>
    <property type="evidence" value="ECO:0007669"/>
    <property type="project" value="UniProtKB-SubCell"/>
</dbReference>
<comment type="subcellular location">
    <subcellularLocation>
        <location evidence="1">Cell membrane</location>
        <topology evidence="1">Multi-pass membrane protein</topology>
    </subcellularLocation>
</comment>
<dbReference type="GO" id="GO:0005975">
    <property type="term" value="P:carbohydrate metabolic process"/>
    <property type="evidence" value="ECO:0007669"/>
    <property type="project" value="InterPro"/>
</dbReference>
<evidence type="ECO:0000256" key="20">
    <source>
        <dbReference type="PIRSR" id="PIRSR601088-3"/>
    </source>
</evidence>
<evidence type="ECO:0000256" key="10">
    <source>
        <dbReference type="ARBA" id="ARBA00022723"/>
    </source>
</evidence>
<evidence type="ECO:0000256" key="7">
    <source>
        <dbReference type="ARBA" id="ARBA00022679"/>
    </source>
</evidence>
<evidence type="ECO:0000256" key="15">
    <source>
        <dbReference type="ARBA" id="ARBA00023136"/>
    </source>
</evidence>
<dbReference type="Pfam" id="PF11975">
    <property type="entry name" value="Glyco_hydro_4C"/>
    <property type="match status" value="1"/>
</dbReference>
<keyword evidence="11" id="KW-0418">Kinase</keyword>
<dbReference type="Pfam" id="PF02378">
    <property type="entry name" value="PTS_EIIC"/>
    <property type="match status" value="1"/>
</dbReference>
<dbReference type="PROSITE" id="PS51098">
    <property type="entry name" value="PTS_EIIB_TYPE_1"/>
    <property type="match status" value="1"/>
</dbReference>
<feature type="transmembrane region" description="Helical" evidence="24">
    <location>
        <begin position="327"/>
        <end position="343"/>
    </location>
</feature>
<dbReference type="GO" id="GO:0008982">
    <property type="term" value="F:protein-N(PI)-phosphohistidine-sugar phosphotransferase activity"/>
    <property type="evidence" value="ECO:0007669"/>
    <property type="project" value="InterPro"/>
</dbReference>
<evidence type="ECO:0000256" key="18">
    <source>
        <dbReference type="PIRSR" id="PIRSR601088-1"/>
    </source>
</evidence>
<feature type="transmembrane region" description="Helical" evidence="24">
    <location>
        <begin position="91"/>
        <end position="109"/>
    </location>
</feature>
<evidence type="ECO:0000256" key="14">
    <source>
        <dbReference type="ARBA" id="ARBA00023027"/>
    </source>
</evidence>
<dbReference type="CDD" id="cd00212">
    <property type="entry name" value="PTS_IIB_glc"/>
    <property type="match status" value="1"/>
</dbReference>
<comment type="cofactor">
    <cofactor evidence="23">
        <name>NAD(+)</name>
        <dbReference type="ChEBI" id="CHEBI:57540"/>
    </cofactor>
    <text evidence="23">Binds 1 NAD(+) per subunit.</text>
</comment>
<protein>
    <submittedName>
        <fullName evidence="27">PTS system transporter subunit IIBC</fullName>
        <ecNumber evidence="27">3.2.1.122</ecNumber>
    </submittedName>
</protein>
<evidence type="ECO:0000256" key="9">
    <source>
        <dbReference type="ARBA" id="ARBA00022692"/>
    </source>
</evidence>
<dbReference type="PANTHER" id="PTHR32092:SF14">
    <property type="entry name" value="MALTOSE-6'-PHOSPHATE GLUCOSIDASE"/>
    <property type="match status" value="1"/>
</dbReference>
<feature type="binding site" evidence="20">
    <location>
        <position position="697"/>
    </location>
    <ligand>
        <name>Mn(2+)</name>
        <dbReference type="ChEBI" id="CHEBI:29035"/>
    </ligand>
</feature>
<feature type="transmembrane region" description="Helical" evidence="24">
    <location>
        <begin position="273"/>
        <end position="293"/>
    </location>
</feature>
<keyword evidence="9 24" id="KW-0812">Transmembrane</keyword>
<evidence type="ECO:0000256" key="4">
    <source>
        <dbReference type="ARBA" id="ARBA00022448"/>
    </source>
</evidence>
<dbReference type="InterPro" id="IPR022616">
    <property type="entry name" value="Glyco_hydro_4_C"/>
</dbReference>
<evidence type="ECO:0000256" key="17">
    <source>
        <dbReference type="ARBA" id="ARBA00023295"/>
    </source>
</evidence>
<dbReference type="InterPro" id="IPR019802">
    <property type="entry name" value="GlycHydrolase_4_CS"/>
</dbReference>
<dbReference type="NCBIfam" id="TIGR02005">
    <property type="entry name" value="PTS-IIBC-alpha"/>
    <property type="match status" value="1"/>
</dbReference>
<evidence type="ECO:0000259" key="26">
    <source>
        <dbReference type="PROSITE" id="PS51103"/>
    </source>
</evidence>
<dbReference type="GO" id="GO:0009401">
    <property type="term" value="P:phosphoenolpyruvate-dependent sugar phosphotransferase system"/>
    <property type="evidence" value="ECO:0007669"/>
    <property type="project" value="UniProtKB-KW"/>
</dbReference>
<evidence type="ECO:0000256" key="6">
    <source>
        <dbReference type="ARBA" id="ARBA00022597"/>
    </source>
</evidence>
<dbReference type="InterPro" id="IPR010975">
    <property type="entry name" value="PTS_IIBC_a_glc"/>
</dbReference>
<evidence type="ECO:0000256" key="11">
    <source>
        <dbReference type="ARBA" id="ARBA00022777"/>
    </source>
</evidence>
<dbReference type="InterPro" id="IPR001996">
    <property type="entry name" value="PTS_IIB_1"/>
</dbReference>
<dbReference type="PRINTS" id="PR00732">
    <property type="entry name" value="GLHYDRLASE4"/>
</dbReference>
<keyword evidence="5" id="KW-1003">Cell membrane</keyword>
<feature type="active site" description="Proton donor" evidence="18">
    <location>
        <position position="698"/>
    </location>
</feature>
<dbReference type="Gene3D" id="3.90.110.10">
    <property type="entry name" value="Lactate dehydrogenase/glycoside hydrolase, family 4, C-terminal"/>
    <property type="match status" value="1"/>
</dbReference>
<dbReference type="EMBL" id="UFWD01000002">
    <property type="protein sequence ID" value="SUY82698.1"/>
    <property type="molecule type" value="Genomic_DNA"/>
</dbReference>
<dbReference type="GO" id="GO:0050081">
    <property type="term" value="F:maltose-6'-phosphate glucosidase activity"/>
    <property type="evidence" value="ECO:0007669"/>
    <property type="project" value="UniProtKB-EC"/>
</dbReference>
<comment type="subunit">
    <text evidence="3">Homotetramer.</text>
</comment>
<dbReference type="Pfam" id="PF00367">
    <property type="entry name" value="PTS_EIIB"/>
    <property type="match status" value="1"/>
</dbReference>
<keyword evidence="20" id="KW-0533">Nickel</keyword>
<feature type="binding site" evidence="19">
    <location>
        <position position="621"/>
    </location>
    <ligand>
        <name>substrate</name>
    </ligand>
</feature>
<dbReference type="GO" id="GO:0016301">
    <property type="term" value="F:kinase activity"/>
    <property type="evidence" value="ECO:0007669"/>
    <property type="project" value="UniProtKB-KW"/>
</dbReference>
<dbReference type="InterPro" id="IPR036291">
    <property type="entry name" value="NAD(P)-bd_dom_sf"/>
</dbReference>
<dbReference type="InterPro" id="IPR001088">
    <property type="entry name" value="Glyco_hydro_4"/>
</dbReference>
<keyword evidence="8" id="KW-0598">Phosphotransferase system</keyword>
<dbReference type="PROSITE" id="PS51103">
    <property type="entry name" value="PTS_EIIC_TYPE_1"/>
    <property type="match status" value="1"/>
</dbReference>
<dbReference type="InterPro" id="IPR015955">
    <property type="entry name" value="Lactate_DH/Glyco_Ohase_4_C"/>
</dbReference>